<dbReference type="AlphaFoldDB" id="A0A3A1Y0G0"/>
<accession>A0A3A1Y0G0</accession>
<evidence type="ECO:0000313" key="4">
    <source>
        <dbReference type="Proteomes" id="UP000265691"/>
    </source>
</evidence>
<gene>
    <name evidence="3" type="ORF">CKF54_07865</name>
</gene>
<keyword evidence="1" id="KW-0732">Signal</keyword>
<name>A0A3A1Y0G0_9GAMM</name>
<dbReference type="InterPro" id="IPR007055">
    <property type="entry name" value="BON_dom"/>
</dbReference>
<dbReference type="Proteomes" id="UP000265691">
    <property type="component" value="Unassembled WGS sequence"/>
</dbReference>
<feature type="chain" id="PRO_5017405249" description="BON domain-containing protein" evidence="1">
    <location>
        <begin position="25"/>
        <end position="190"/>
    </location>
</feature>
<dbReference type="PANTHER" id="PTHR34606">
    <property type="entry name" value="BON DOMAIN-CONTAINING PROTEIN"/>
    <property type="match status" value="1"/>
</dbReference>
<proteinExistence type="predicted"/>
<dbReference type="EMBL" id="NRHC01000144">
    <property type="protein sequence ID" value="RIY31075.1"/>
    <property type="molecule type" value="Genomic_DNA"/>
</dbReference>
<dbReference type="PANTHER" id="PTHR34606:SF4">
    <property type="entry name" value="OUTER MEMBRANE LIPOPROTEIN DOLP"/>
    <property type="match status" value="1"/>
</dbReference>
<dbReference type="Pfam" id="PF04972">
    <property type="entry name" value="BON"/>
    <property type="match status" value="2"/>
</dbReference>
<reference evidence="3 4" key="1">
    <citation type="submission" date="2017-08" db="EMBL/GenBank/DDBJ databases">
        <title>Reclassification of Bisgaard taxon 37 and 44.</title>
        <authorList>
            <person name="Christensen H."/>
        </authorList>
    </citation>
    <scope>NUCLEOTIDE SEQUENCE [LARGE SCALE GENOMIC DNA]</scope>
    <source>
        <strain evidence="3 4">B96_3</strain>
    </source>
</reference>
<feature type="domain" description="BON" evidence="2">
    <location>
        <begin position="44"/>
        <end position="114"/>
    </location>
</feature>
<dbReference type="PROSITE" id="PS50914">
    <property type="entry name" value="BON"/>
    <property type="match status" value="2"/>
</dbReference>
<comment type="caution">
    <text evidence="3">The sequence shown here is derived from an EMBL/GenBank/DDBJ whole genome shotgun (WGS) entry which is preliminary data.</text>
</comment>
<organism evidence="3 4">
    <name type="scientific">Psittacicella hinzii</name>
    <dbReference type="NCBI Taxonomy" id="2028575"/>
    <lineage>
        <taxon>Bacteria</taxon>
        <taxon>Pseudomonadati</taxon>
        <taxon>Pseudomonadota</taxon>
        <taxon>Gammaproteobacteria</taxon>
        <taxon>Pasteurellales</taxon>
        <taxon>Psittacicellaceae</taxon>
        <taxon>Psittacicella</taxon>
    </lineage>
</organism>
<keyword evidence="4" id="KW-1185">Reference proteome</keyword>
<feature type="domain" description="BON" evidence="2">
    <location>
        <begin position="125"/>
        <end position="190"/>
    </location>
</feature>
<evidence type="ECO:0000256" key="1">
    <source>
        <dbReference type="SAM" id="SignalP"/>
    </source>
</evidence>
<evidence type="ECO:0000259" key="2">
    <source>
        <dbReference type="PROSITE" id="PS50914"/>
    </source>
</evidence>
<evidence type="ECO:0000313" key="3">
    <source>
        <dbReference type="EMBL" id="RIY31075.1"/>
    </source>
</evidence>
<dbReference type="RefSeq" id="WP_119525798.1">
    <property type="nucleotide sequence ID" value="NZ_NRHC01000144.1"/>
</dbReference>
<dbReference type="InterPro" id="IPR051686">
    <property type="entry name" value="Lipoprotein_DolP"/>
</dbReference>
<dbReference type="OrthoDB" id="9783990at2"/>
<feature type="signal peptide" evidence="1">
    <location>
        <begin position="1"/>
        <end position="24"/>
    </location>
</feature>
<sequence length="190" mass="20149">MLKKLALISSIVVLLGACSSSTSDSTTNVSTTQVQSSSKTANISDSALESNLNQSIENSYPSSRFPHRVDAVVWQGITLLIGQAQNQELADNIYRIASQVYGVGKIMNQIEVNSQFNPTVSGNVSDSTITAVVKSRLALTKGVPSTRIKVITQDGIVYLLSKATTSQTETAARVAAAETGVKSVRIVTVE</sequence>
<protein>
    <recommendedName>
        <fullName evidence="2">BON domain-containing protein</fullName>
    </recommendedName>
</protein>
<dbReference type="PROSITE" id="PS51257">
    <property type="entry name" value="PROKAR_LIPOPROTEIN"/>
    <property type="match status" value="1"/>
</dbReference>